<dbReference type="RefSeq" id="WP_204199825.1">
    <property type="nucleotide sequence ID" value="NZ_JAFEMC010000004.1"/>
</dbReference>
<accession>A0ABS2D9X1</accession>
<keyword evidence="1" id="KW-0472">Membrane</keyword>
<evidence type="ECO:0000256" key="1">
    <source>
        <dbReference type="SAM" id="Phobius"/>
    </source>
</evidence>
<comment type="caution">
    <text evidence="2">The sequence shown here is derived from an EMBL/GenBank/DDBJ whole genome shotgun (WGS) entry which is preliminary data.</text>
</comment>
<sequence>MDDDDAGPPRWSDPVEPGYKAAGWTCLFILLVPFIAVIWFVAGWMIRAG</sequence>
<keyword evidence="3" id="KW-1185">Reference proteome</keyword>
<feature type="transmembrane region" description="Helical" evidence="1">
    <location>
        <begin position="21"/>
        <end position="46"/>
    </location>
</feature>
<dbReference type="Proteomes" id="UP000763641">
    <property type="component" value="Unassembled WGS sequence"/>
</dbReference>
<name>A0ABS2D9X1_9SPHN</name>
<gene>
    <name evidence="2" type="ORF">ILT43_15220</name>
</gene>
<evidence type="ECO:0000313" key="3">
    <source>
        <dbReference type="Proteomes" id="UP000763641"/>
    </source>
</evidence>
<protein>
    <submittedName>
        <fullName evidence="2">Uncharacterized protein</fullName>
    </submittedName>
</protein>
<organism evidence="2 3">
    <name type="scientific">Sphingomonas longa</name>
    <dbReference type="NCBI Taxonomy" id="2778730"/>
    <lineage>
        <taxon>Bacteria</taxon>
        <taxon>Pseudomonadati</taxon>
        <taxon>Pseudomonadota</taxon>
        <taxon>Alphaproteobacteria</taxon>
        <taxon>Sphingomonadales</taxon>
        <taxon>Sphingomonadaceae</taxon>
        <taxon>Sphingomonas</taxon>
    </lineage>
</organism>
<dbReference type="EMBL" id="JAFEMC010000004">
    <property type="protein sequence ID" value="MBM6577731.1"/>
    <property type="molecule type" value="Genomic_DNA"/>
</dbReference>
<keyword evidence="1" id="KW-0812">Transmembrane</keyword>
<reference evidence="2 3" key="1">
    <citation type="submission" date="2020-12" db="EMBL/GenBank/DDBJ databases">
        <title>Sphingomonas sp.</title>
        <authorList>
            <person name="Kim M.K."/>
        </authorList>
    </citation>
    <scope>NUCLEOTIDE SEQUENCE [LARGE SCALE GENOMIC DNA]</scope>
    <source>
        <strain evidence="2 3">BT552</strain>
    </source>
</reference>
<evidence type="ECO:0000313" key="2">
    <source>
        <dbReference type="EMBL" id="MBM6577731.1"/>
    </source>
</evidence>
<keyword evidence="1" id="KW-1133">Transmembrane helix</keyword>
<proteinExistence type="predicted"/>